<gene>
    <name evidence="9" type="primary">Npc1-L2</name>
    <name evidence="9" type="ORF">Hamer_G012730</name>
</gene>
<dbReference type="PANTHER" id="PTHR10796:SF130">
    <property type="entry name" value="PATCHED DOMAIN-CONTAINING PROTEIN 3-LIKE PROTEIN"/>
    <property type="match status" value="1"/>
</dbReference>
<feature type="region of interest" description="Disordered" evidence="6">
    <location>
        <begin position="953"/>
        <end position="998"/>
    </location>
</feature>
<comment type="caution">
    <text evidence="9">The sequence shown here is derived from an EMBL/GenBank/DDBJ whole genome shotgun (WGS) entry which is preliminary data.</text>
</comment>
<accession>A0A8J5JM72</accession>
<evidence type="ECO:0000313" key="10">
    <source>
        <dbReference type="Proteomes" id="UP000747542"/>
    </source>
</evidence>
<dbReference type="Pfam" id="PF03176">
    <property type="entry name" value="MMPL"/>
    <property type="match status" value="1"/>
</dbReference>
<dbReference type="PROSITE" id="PS50156">
    <property type="entry name" value="SSD"/>
    <property type="match status" value="1"/>
</dbReference>
<feature type="compositionally biased region" description="Basic and acidic residues" evidence="6">
    <location>
        <begin position="953"/>
        <end position="962"/>
    </location>
</feature>
<dbReference type="InterPro" id="IPR004869">
    <property type="entry name" value="MMPL_dom"/>
</dbReference>
<dbReference type="InterPro" id="IPR053958">
    <property type="entry name" value="HMGCR/SNAP/NPC1-like_SSD"/>
</dbReference>
<feature type="transmembrane region" description="Helical" evidence="7">
    <location>
        <begin position="798"/>
        <end position="818"/>
    </location>
</feature>
<keyword evidence="4 7" id="KW-1133">Transmembrane helix</keyword>
<dbReference type="InterPro" id="IPR051697">
    <property type="entry name" value="Patched_domain-protein"/>
</dbReference>
<name>A0A8J5JM72_HOMAM</name>
<evidence type="ECO:0000256" key="3">
    <source>
        <dbReference type="ARBA" id="ARBA00022692"/>
    </source>
</evidence>
<dbReference type="Proteomes" id="UP000747542">
    <property type="component" value="Unassembled WGS sequence"/>
</dbReference>
<evidence type="ECO:0000256" key="2">
    <source>
        <dbReference type="ARBA" id="ARBA00005585"/>
    </source>
</evidence>
<feature type="domain" description="SSD" evidence="8">
    <location>
        <begin position="353"/>
        <end position="513"/>
    </location>
</feature>
<feature type="transmembrane region" description="Helical" evidence="7">
    <location>
        <begin position="564"/>
        <end position="581"/>
    </location>
</feature>
<dbReference type="SUPFAM" id="SSF82866">
    <property type="entry name" value="Multidrug efflux transporter AcrB transmembrane domain"/>
    <property type="match status" value="2"/>
</dbReference>
<feature type="transmembrane region" description="Helical" evidence="7">
    <location>
        <begin position="49"/>
        <end position="71"/>
    </location>
</feature>
<evidence type="ECO:0000256" key="5">
    <source>
        <dbReference type="ARBA" id="ARBA00023136"/>
    </source>
</evidence>
<feature type="compositionally biased region" description="Polar residues" evidence="6">
    <location>
        <begin position="963"/>
        <end position="988"/>
    </location>
</feature>
<proteinExistence type="inferred from homology"/>
<evidence type="ECO:0000313" key="9">
    <source>
        <dbReference type="EMBL" id="KAG7160186.1"/>
    </source>
</evidence>
<feature type="transmembrane region" description="Helical" evidence="7">
    <location>
        <begin position="490"/>
        <end position="513"/>
    </location>
</feature>
<evidence type="ECO:0000256" key="7">
    <source>
        <dbReference type="SAM" id="Phobius"/>
    </source>
</evidence>
<evidence type="ECO:0000256" key="6">
    <source>
        <dbReference type="SAM" id="MobiDB-lite"/>
    </source>
</evidence>
<organism evidence="9 10">
    <name type="scientific">Homarus americanus</name>
    <name type="common">American lobster</name>
    <dbReference type="NCBI Taxonomy" id="6706"/>
    <lineage>
        <taxon>Eukaryota</taxon>
        <taxon>Metazoa</taxon>
        <taxon>Ecdysozoa</taxon>
        <taxon>Arthropoda</taxon>
        <taxon>Crustacea</taxon>
        <taxon>Multicrustacea</taxon>
        <taxon>Malacostraca</taxon>
        <taxon>Eumalacostraca</taxon>
        <taxon>Eucarida</taxon>
        <taxon>Decapoda</taxon>
        <taxon>Pleocyemata</taxon>
        <taxon>Astacidea</taxon>
        <taxon>Nephropoidea</taxon>
        <taxon>Nephropidae</taxon>
        <taxon>Homarus</taxon>
    </lineage>
</organism>
<feature type="transmembrane region" description="Helical" evidence="7">
    <location>
        <begin position="861"/>
        <end position="886"/>
    </location>
</feature>
<dbReference type="Pfam" id="PF12349">
    <property type="entry name" value="Sterol-sensing"/>
    <property type="match status" value="1"/>
</dbReference>
<dbReference type="EMBL" id="JAHLQT010031643">
    <property type="protein sequence ID" value="KAG7160186.1"/>
    <property type="molecule type" value="Genomic_DNA"/>
</dbReference>
<feature type="transmembrane region" description="Helical" evidence="7">
    <location>
        <begin position="460"/>
        <end position="484"/>
    </location>
</feature>
<feature type="transmembrane region" description="Helical" evidence="7">
    <location>
        <begin position="356"/>
        <end position="372"/>
    </location>
</feature>
<feature type="transmembrane region" description="Helical" evidence="7">
    <location>
        <begin position="384"/>
        <end position="410"/>
    </location>
</feature>
<dbReference type="Gene3D" id="1.20.1640.10">
    <property type="entry name" value="Multidrug efflux transporter AcrB transmembrane domain"/>
    <property type="match status" value="2"/>
</dbReference>
<comment type="similarity">
    <text evidence="2">Belongs to the patched family.</text>
</comment>
<comment type="subcellular location">
    <subcellularLocation>
        <location evidence="1">Membrane</location>
        <topology evidence="1">Multi-pass membrane protein</topology>
    </subcellularLocation>
</comment>
<reference evidence="9" key="1">
    <citation type="journal article" date="2021" name="Sci. Adv.">
        <title>The American lobster genome reveals insights on longevity, neural, and immune adaptations.</title>
        <authorList>
            <person name="Polinski J.M."/>
            <person name="Zimin A.V."/>
            <person name="Clark K.F."/>
            <person name="Kohn A.B."/>
            <person name="Sadowski N."/>
            <person name="Timp W."/>
            <person name="Ptitsyn A."/>
            <person name="Khanna P."/>
            <person name="Romanova D.Y."/>
            <person name="Williams P."/>
            <person name="Greenwood S.J."/>
            <person name="Moroz L.L."/>
            <person name="Walt D.R."/>
            <person name="Bodnar A.G."/>
        </authorList>
    </citation>
    <scope>NUCLEOTIDE SEQUENCE</scope>
    <source>
        <strain evidence="9">GMGI-L3</strain>
    </source>
</reference>
<sequence>MKASTTDSVNKVKVKMKPGNVLSYVSLIIINGLENAFYTFGTAIAQHPAVFICVCLIVTAFSSVGLINFTLEERPFKLWIPQDSDFIKVMEWQKENYPAEFRMHIAIYEAENVLDKSVLLEMLRVHDAVAGATTTDATWDSVCAKMPVIQTSFFGNFLGRRKRSIGQEIVSGQNIHPHASLRIKREEEEDSGLDWSTILGRESYCSFVENMKQECIENSILEIWGYDHNKISDLTPAQIIDDINSVKTSAVFGFPTNFTKFLGKTEHDSDGRVIKAGASRHLWITHINQTAIVAGDFMDDGGTGMEVDTVSFQWEKELIKAVLNESERPDNVSLYLMAASSFGMISEETITGDAQYLAVGFGVVFIYVQIMLGKFNMVEQRPLLSLMGLVCVVMSIFVSYGICSMFNVPFGPVNNVLPFLLLGLGIDDMFVIMQAWNNLSQQEKKQKLTDRIGFTLKHAGVSITVTSLTDFAAFAIGSGTVLPALRSFCLYAAVGIAAVYVFQATFFVAWFVLDQRRLEDHRHGLLWCWKLKNWTPNQCSQKDLCQTFFNGVYAKYLFKLPVKIVVLFLTAVLFAVSGWGLSNLRQEFNPIWFLPQSSYLFKFFMKQEFYYPASGEMGMIYFGKMNYFDELPKIEELMTLMKESEYISEVDSWYLNYKKYWEKQGYFVPEPDETEEMFLDQLGIFLYSPSGSKFRVRNFHFNGTLNCTEPSPPILATSIEYKHRLLSGSREQIRAMNDLKSIVQSLNFSGYVQPFARIYSGWETDKIIERELYQNMGLAMMVVFIVTLILIANLKTSLMVLLCVVLTLVDVGALMHWWGLTLDTVSCIDIVLAIGLCVDYAAHVGHTFMTKRGMRDDRARVTVATIGPAVLNGGFSTFLAFIFLANSDSHVFTTFFKIFFAVVLYGLFHGLVFLPVLLSLIGPAAYPSAHSETELEVTEEMCPENRQRCQLERNEDVVHESQENISKPMNNGSLDDKSTNLNVTNGKPGSSDELDTLE</sequence>
<feature type="transmembrane region" description="Helical" evidence="7">
    <location>
        <begin position="772"/>
        <end position="791"/>
    </location>
</feature>
<keyword evidence="5 7" id="KW-0472">Membrane</keyword>
<evidence type="ECO:0000256" key="1">
    <source>
        <dbReference type="ARBA" id="ARBA00004141"/>
    </source>
</evidence>
<feature type="transmembrane region" description="Helical" evidence="7">
    <location>
        <begin position="21"/>
        <end position="43"/>
    </location>
</feature>
<protein>
    <submittedName>
        <fullName evidence="9">NPC intracellular cholesterol transporter 1-like 2</fullName>
    </submittedName>
</protein>
<dbReference type="AlphaFoldDB" id="A0A8J5JM72"/>
<feature type="transmembrane region" description="Helical" evidence="7">
    <location>
        <begin position="416"/>
        <end position="439"/>
    </location>
</feature>
<evidence type="ECO:0000259" key="8">
    <source>
        <dbReference type="PROSITE" id="PS50156"/>
    </source>
</evidence>
<feature type="transmembrane region" description="Helical" evidence="7">
    <location>
        <begin position="898"/>
        <end position="921"/>
    </location>
</feature>
<keyword evidence="10" id="KW-1185">Reference proteome</keyword>
<dbReference type="PANTHER" id="PTHR10796">
    <property type="entry name" value="PATCHED-RELATED"/>
    <property type="match status" value="1"/>
</dbReference>
<keyword evidence="3 7" id="KW-0812">Transmembrane</keyword>
<evidence type="ECO:0000256" key="4">
    <source>
        <dbReference type="ARBA" id="ARBA00022989"/>
    </source>
</evidence>
<feature type="transmembrane region" description="Helical" evidence="7">
    <location>
        <begin position="830"/>
        <end position="849"/>
    </location>
</feature>
<dbReference type="InterPro" id="IPR000731">
    <property type="entry name" value="SSD"/>
</dbReference>
<dbReference type="GO" id="GO:0016020">
    <property type="term" value="C:membrane"/>
    <property type="evidence" value="ECO:0007669"/>
    <property type="project" value="UniProtKB-SubCell"/>
</dbReference>